<dbReference type="InterPro" id="IPR013766">
    <property type="entry name" value="Thioredoxin_domain"/>
</dbReference>
<accession>A0ABR7AGW2</accession>
<organism evidence="4 5">
    <name type="scientific">Anaerotruncus massiliensis</name>
    <name type="common">ex Togo et al. 2019</name>
    <dbReference type="NCBI Taxonomy" id="1673720"/>
    <lineage>
        <taxon>Bacteria</taxon>
        <taxon>Bacillati</taxon>
        <taxon>Bacillota</taxon>
        <taxon>Clostridia</taxon>
        <taxon>Eubacteriales</taxon>
        <taxon>Oscillospiraceae</taxon>
        <taxon>Anaerotruncus</taxon>
    </lineage>
</organism>
<evidence type="ECO:0000259" key="3">
    <source>
        <dbReference type="PROSITE" id="PS51352"/>
    </source>
</evidence>
<feature type="region of interest" description="Disordered" evidence="1">
    <location>
        <begin position="28"/>
        <end position="71"/>
    </location>
</feature>
<dbReference type="PROSITE" id="PS51352">
    <property type="entry name" value="THIOREDOXIN_2"/>
    <property type="match status" value="1"/>
</dbReference>
<feature type="signal peptide" evidence="2">
    <location>
        <begin position="1"/>
        <end position="22"/>
    </location>
</feature>
<evidence type="ECO:0000256" key="2">
    <source>
        <dbReference type="SAM" id="SignalP"/>
    </source>
</evidence>
<gene>
    <name evidence="4" type="ORF">H8R05_12325</name>
</gene>
<keyword evidence="5" id="KW-1185">Reference proteome</keyword>
<dbReference type="SUPFAM" id="SSF52833">
    <property type="entry name" value="Thioredoxin-like"/>
    <property type="match status" value="1"/>
</dbReference>
<protein>
    <submittedName>
        <fullName evidence="4">TlpA family protein disulfide reductase</fullName>
    </submittedName>
</protein>
<evidence type="ECO:0000313" key="5">
    <source>
        <dbReference type="Proteomes" id="UP000602181"/>
    </source>
</evidence>
<proteinExistence type="predicted"/>
<comment type="caution">
    <text evidence="4">The sequence shown here is derived from an EMBL/GenBank/DDBJ whole genome shotgun (WGS) entry which is preliminary data.</text>
</comment>
<dbReference type="Gene3D" id="3.40.30.10">
    <property type="entry name" value="Glutaredoxin"/>
    <property type="match status" value="1"/>
</dbReference>
<evidence type="ECO:0000256" key="1">
    <source>
        <dbReference type="SAM" id="MobiDB-lite"/>
    </source>
</evidence>
<reference evidence="4 5" key="1">
    <citation type="submission" date="2020-08" db="EMBL/GenBank/DDBJ databases">
        <authorList>
            <person name="Liu C."/>
            <person name="Sun Q."/>
        </authorList>
    </citation>
    <scope>NUCLEOTIDE SEQUENCE [LARGE SCALE GENOMIC DNA]</scope>
    <source>
        <strain evidence="4 5">22A2-44</strain>
    </source>
</reference>
<feature type="chain" id="PRO_5046146873" evidence="2">
    <location>
        <begin position="23"/>
        <end position="247"/>
    </location>
</feature>
<evidence type="ECO:0000313" key="4">
    <source>
        <dbReference type="EMBL" id="MBC3939691.1"/>
    </source>
</evidence>
<name>A0ABR7AGW2_9FIRM</name>
<dbReference type="EMBL" id="JACOIH010000029">
    <property type="protein sequence ID" value="MBC3939691.1"/>
    <property type="molecule type" value="Genomic_DNA"/>
</dbReference>
<feature type="domain" description="Thioredoxin" evidence="3">
    <location>
        <begin position="85"/>
        <end position="239"/>
    </location>
</feature>
<dbReference type="CDD" id="cd02966">
    <property type="entry name" value="TlpA_like_family"/>
    <property type="match status" value="1"/>
</dbReference>
<dbReference type="RefSeq" id="WP_147437561.1">
    <property type="nucleotide sequence ID" value="NZ_JACOIH010000029.1"/>
</dbReference>
<keyword evidence="2" id="KW-0732">Signal</keyword>
<dbReference type="InterPro" id="IPR036249">
    <property type="entry name" value="Thioredoxin-like_sf"/>
</dbReference>
<dbReference type="PROSITE" id="PS51257">
    <property type="entry name" value="PROKAR_LIPOPROTEIN"/>
    <property type="match status" value="1"/>
</dbReference>
<sequence>MKNPLMTLLGAAAMAALLAACAAPAPEAPALPEPSGPVRSAEQAEAASALRETSSEDPAPQPPGGELPVKAIPGCRADLPYPLKMSGESLATDFTHWAAKDLDGNVVTEEVLAGSRLTLVRVWSTFCDSCVADMAALQQLYTEYDRADLNIIGIAASAQAEDGSISEGEVEIIRQIQEMTGAEFLQLLPSDDLIAIKLKDLGTVPESFLLDSAGNVVGGSLYGGRTAEEFRRMVDDGLRALSEEADA</sequence>
<dbReference type="InterPro" id="IPR000866">
    <property type="entry name" value="AhpC/TSA"/>
</dbReference>
<dbReference type="Proteomes" id="UP000602181">
    <property type="component" value="Unassembled WGS sequence"/>
</dbReference>
<dbReference type="Pfam" id="PF00578">
    <property type="entry name" value="AhpC-TSA"/>
    <property type="match status" value="1"/>
</dbReference>
<dbReference type="InterPro" id="IPR050553">
    <property type="entry name" value="Thioredoxin_ResA/DsbE_sf"/>
</dbReference>
<dbReference type="PANTHER" id="PTHR42852:SF17">
    <property type="entry name" value="THIOREDOXIN-LIKE PROTEIN HI_1115"/>
    <property type="match status" value="1"/>
</dbReference>
<dbReference type="PANTHER" id="PTHR42852">
    <property type="entry name" value="THIOL:DISULFIDE INTERCHANGE PROTEIN DSBE"/>
    <property type="match status" value="1"/>
</dbReference>